<evidence type="ECO:0000256" key="1">
    <source>
        <dbReference type="SAM" id="MobiDB-lite"/>
    </source>
</evidence>
<feature type="transmembrane region" description="Helical" evidence="2">
    <location>
        <begin position="52"/>
        <end position="71"/>
    </location>
</feature>
<keyword evidence="2" id="KW-1133">Transmembrane helix</keyword>
<comment type="caution">
    <text evidence="3">The sequence shown here is derived from an EMBL/GenBank/DDBJ whole genome shotgun (WGS) entry which is preliminary data.</text>
</comment>
<evidence type="ECO:0000256" key="2">
    <source>
        <dbReference type="SAM" id="Phobius"/>
    </source>
</evidence>
<keyword evidence="2" id="KW-0472">Membrane</keyword>
<protein>
    <submittedName>
        <fullName evidence="3">Uncharacterized protein</fullName>
    </submittedName>
</protein>
<reference evidence="3 4" key="1">
    <citation type="journal article" date="2020" name="Nature">
        <title>Bacterial chemolithoautotrophy via manganese oxidation.</title>
        <authorList>
            <person name="Yu H."/>
            <person name="Leadbetter J.R."/>
        </authorList>
    </citation>
    <scope>NUCLEOTIDE SEQUENCE [LARGE SCALE GENOMIC DNA]</scope>
    <source>
        <strain evidence="3 4">Mn-1</strain>
    </source>
</reference>
<proteinExistence type="predicted"/>
<dbReference type="RefSeq" id="WP_168058894.1">
    <property type="nucleotide sequence ID" value="NZ_VTOW01000001.1"/>
</dbReference>
<dbReference type="Proteomes" id="UP000534783">
    <property type="component" value="Unassembled WGS sequence"/>
</dbReference>
<gene>
    <name evidence="3" type="ORF">MNODULE_07900</name>
</gene>
<keyword evidence="2" id="KW-0812">Transmembrane</keyword>
<dbReference type="EMBL" id="VTOW01000001">
    <property type="protein sequence ID" value="NKE70657.1"/>
    <property type="molecule type" value="Genomic_DNA"/>
</dbReference>
<keyword evidence="4" id="KW-1185">Reference proteome</keyword>
<feature type="region of interest" description="Disordered" evidence="1">
    <location>
        <begin position="1"/>
        <end position="26"/>
    </location>
</feature>
<evidence type="ECO:0000313" key="4">
    <source>
        <dbReference type="Proteomes" id="UP000534783"/>
    </source>
</evidence>
<evidence type="ECO:0000313" key="3">
    <source>
        <dbReference type="EMBL" id="NKE70657.1"/>
    </source>
</evidence>
<accession>A0A7X6DP08</accession>
<name>A0A7X6DP08_9BACT</name>
<organism evidence="3 4">
    <name type="scientific">Candidatus Manganitrophus noduliformans</name>
    <dbReference type="NCBI Taxonomy" id="2606439"/>
    <lineage>
        <taxon>Bacteria</taxon>
        <taxon>Pseudomonadati</taxon>
        <taxon>Nitrospirota</taxon>
        <taxon>Nitrospiria</taxon>
        <taxon>Candidatus Troglogloeales</taxon>
        <taxon>Candidatus Manganitrophaceae</taxon>
        <taxon>Candidatus Manganitrophus</taxon>
    </lineage>
</organism>
<sequence length="109" mass="11984">MGRSIRKQRDGARHVTGKKTAATPIRSAEAVSEIPARKQGRALRLLRGAVQFPYTFVAMNGAAVVGLYAFLRNRKDIWVRTADVEAWETLPEPTVSLSTARPHSARKAA</sequence>
<dbReference type="AlphaFoldDB" id="A0A7X6DP08"/>